<evidence type="ECO:0000313" key="3">
    <source>
        <dbReference type="Proteomes" id="UP000294919"/>
    </source>
</evidence>
<feature type="compositionally biased region" description="Polar residues" evidence="1">
    <location>
        <begin position="1"/>
        <end position="21"/>
    </location>
</feature>
<reference evidence="2 3" key="1">
    <citation type="submission" date="2019-03" db="EMBL/GenBank/DDBJ databases">
        <title>Genomic Encyclopedia of Type Strains, Phase IV (KMG-IV): sequencing the most valuable type-strain genomes for metagenomic binning, comparative biology and taxonomic classification.</title>
        <authorList>
            <person name="Goeker M."/>
        </authorList>
    </citation>
    <scope>NUCLEOTIDE SEQUENCE [LARGE SCALE GENOMIC DNA]</scope>
    <source>
        <strain evidence="2 3">DSM 102940</strain>
    </source>
</reference>
<feature type="compositionally biased region" description="Basic and acidic residues" evidence="1">
    <location>
        <begin position="178"/>
        <end position="221"/>
    </location>
</feature>
<protein>
    <submittedName>
        <fullName evidence="2">FlxA-like protein</fullName>
    </submittedName>
</protein>
<dbReference type="Pfam" id="PF14282">
    <property type="entry name" value="FlxA"/>
    <property type="match status" value="1"/>
</dbReference>
<accession>A0A4V2SA88</accession>
<dbReference type="InterPro" id="IPR025577">
    <property type="entry name" value="FlxA"/>
</dbReference>
<feature type="region of interest" description="Disordered" evidence="1">
    <location>
        <begin position="144"/>
        <end position="164"/>
    </location>
</feature>
<keyword evidence="3" id="KW-1185">Reference proteome</keyword>
<feature type="region of interest" description="Disordered" evidence="1">
    <location>
        <begin position="178"/>
        <end position="232"/>
    </location>
</feature>
<organism evidence="2 3">
    <name type="scientific">Marinisporobacter balticus</name>
    <dbReference type="NCBI Taxonomy" id="2018667"/>
    <lineage>
        <taxon>Bacteria</taxon>
        <taxon>Bacillati</taxon>
        <taxon>Bacillota</taxon>
        <taxon>Clostridia</taxon>
        <taxon>Peptostreptococcales</taxon>
        <taxon>Thermotaleaceae</taxon>
        <taxon>Marinisporobacter</taxon>
    </lineage>
</organism>
<name>A0A4V2SA88_9FIRM</name>
<evidence type="ECO:0000256" key="1">
    <source>
        <dbReference type="SAM" id="MobiDB-lite"/>
    </source>
</evidence>
<comment type="caution">
    <text evidence="2">The sequence shown here is derived from an EMBL/GenBank/DDBJ whole genome shotgun (WGS) entry which is preliminary data.</text>
</comment>
<gene>
    <name evidence="2" type="ORF">EV214_12530</name>
</gene>
<feature type="region of interest" description="Disordered" evidence="1">
    <location>
        <begin position="1"/>
        <end position="47"/>
    </location>
</feature>
<dbReference type="AlphaFoldDB" id="A0A4V2SA88"/>
<feature type="compositionally biased region" description="Polar residues" evidence="1">
    <location>
        <begin position="148"/>
        <end position="157"/>
    </location>
</feature>
<sequence>MNISSATSTQTYQPPANNSTDKQIQGLEKQKQQIQQRMETIKNSDKDIETKNAQIKELQNQIKQIDTQIKQVQLEKMENKVEPKENEANQKKESEQEKLERERMEEKGVIYTPSMDGLLKVSNDYSQYQNLSKLRTHLKGEINVAQREANSSKSPSKYQADRLPKLNDKLVNIEKRMSGQLEDINKEIKKEQKQNIKTVEEKENTKTVEEKEKNSDKEQKEKKKLQMMGDVK</sequence>
<dbReference type="EMBL" id="SLWV01000025">
    <property type="protein sequence ID" value="TCO70660.1"/>
    <property type="molecule type" value="Genomic_DNA"/>
</dbReference>
<feature type="compositionally biased region" description="Low complexity" evidence="1">
    <location>
        <begin position="22"/>
        <end position="36"/>
    </location>
</feature>
<feature type="region of interest" description="Disordered" evidence="1">
    <location>
        <begin position="76"/>
        <end position="108"/>
    </location>
</feature>
<proteinExistence type="predicted"/>
<dbReference type="Proteomes" id="UP000294919">
    <property type="component" value="Unassembled WGS sequence"/>
</dbReference>
<dbReference type="RefSeq" id="WP_132246988.1">
    <property type="nucleotide sequence ID" value="NZ_SLWV01000025.1"/>
</dbReference>
<evidence type="ECO:0000313" key="2">
    <source>
        <dbReference type="EMBL" id="TCO70660.1"/>
    </source>
</evidence>